<evidence type="ECO:0000256" key="10">
    <source>
        <dbReference type="ARBA" id="ARBA00023186"/>
    </source>
</evidence>
<keyword evidence="6 13" id="KW-0812">Transmembrane</keyword>
<dbReference type="InterPro" id="IPR001708">
    <property type="entry name" value="YidC/ALB3/OXA1/COX18"/>
</dbReference>
<dbReference type="CDD" id="cd19961">
    <property type="entry name" value="EcYidC-like_peri"/>
    <property type="match status" value="1"/>
</dbReference>
<protein>
    <recommendedName>
        <fullName evidence="3">Membrane protein insertase YidC</fullName>
    </recommendedName>
    <alternativeName>
        <fullName evidence="12">Foldase YidC</fullName>
    </alternativeName>
    <alternativeName>
        <fullName evidence="11">Membrane integrase YidC</fullName>
    </alternativeName>
</protein>
<keyword evidence="8 13" id="KW-1133">Transmembrane helix</keyword>
<dbReference type="CDD" id="cd20070">
    <property type="entry name" value="5TM_YidC_Alb3"/>
    <property type="match status" value="1"/>
</dbReference>
<dbReference type="NCBIfam" id="TIGR03593">
    <property type="entry name" value="yidC_nterm"/>
    <property type="match status" value="1"/>
</dbReference>
<keyword evidence="4" id="KW-0813">Transport</keyword>
<dbReference type="EMBL" id="UINC01004206">
    <property type="protein sequence ID" value="SVA12597.1"/>
    <property type="molecule type" value="Genomic_DNA"/>
</dbReference>
<dbReference type="GO" id="GO:0005886">
    <property type="term" value="C:plasma membrane"/>
    <property type="evidence" value="ECO:0007669"/>
    <property type="project" value="UniProtKB-SubCell"/>
</dbReference>
<dbReference type="PRINTS" id="PR01900">
    <property type="entry name" value="YIDCPROTEIN"/>
</dbReference>
<reference evidence="16" key="1">
    <citation type="submission" date="2018-05" db="EMBL/GenBank/DDBJ databases">
        <authorList>
            <person name="Lanie J.A."/>
            <person name="Ng W.-L."/>
            <person name="Kazmierczak K.M."/>
            <person name="Andrzejewski T.M."/>
            <person name="Davidsen T.M."/>
            <person name="Wayne K.J."/>
            <person name="Tettelin H."/>
            <person name="Glass J.I."/>
            <person name="Rusch D."/>
            <person name="Podicherti R."/>
            <person name="Tsui H.-C.T."/>
            <person name="Winkler M.E."/>
        </authorList>
    </citation>
    <scope>NUCLEOTIDE SEQUENCE</scope>
</reference>
<dbReference type="Pfam" id="PF02096">
    <property type="entry name" value="60KD_IMP"/>
    <property type="match status" value="1"/>
</dbReference>
<feature type="transmembrane region" description="Helical" evidence="13">
    <location>
        <begin position="515"/>
        <end position="536"/>
    </location>
</feature>
<feature type="domain" description="Membrane insertase YidC N-terminal" evidence="15">
    <location>
        <begin position="80"/>
        <end position="345"/>
    </location>
</feature>
<evidence type="ECO:0000256" key="3">
    <source>
        <dbReference type="ARBA" id="ARBA00015325"/>
    </source>
</evidence>
<comment type="similarity">
    <text evidence="2">Belongs to the OXA1/ALB3/YidC family. Type 1 subfamily.</text>
</comment>
<evidence type="ECO:0000256" key="4">
    <source>
        <dbReference type="ARBA" id="ARBA00022448"/>
    </source>
</evidence>
<evidence type="ECO:0000256" key="12">
    <source>
        <dbReference type="ARBA" id="ARBA00033342"/>
    </source>
</evidence>
<feature type="transmembrane region" description="Helical" evidence="13">
    <location>
        <begin position="474"/>
        <end position="494"/>
    </location>
</feature>
<evidence type="ECO:0000256" key="6">
    <source>
        <dbReference type="ARBA" id="ARBA00022692"/>
    </source>
</evidence>
<evidence type="ECO:0000256" key="7">
    <source>
        <dbReference type="ARBA" id="ARBA00022927"/>
    </source>
</evidence>
<comment type="subcellular location">
    <subcellularLocation>
        <location evidence="1">Cell inner membrane</location>
        <topology evidence="1">Multi-pass membrane protein</topology>
    </subcellularLocation>
</comment>
<evidence type="ECO:0000313" key="16">
    <source>
        <dbReference type="EMBL" id="SVA12597.1"/>
    </source>
</evidence>
<organism evidence="16">
    <name type="scientific">marine metagenome</name>
    <dbReference type="NCBI Taxonomy" id="408172"/>
    <lineage>
        <taxon>unclassified sequences</taxon>
        <taxon>metagenomes</taxon>
        <taxon>ecological metagenomes</taxon>
    </lineage>
</organism>
<proteinExistence type="inferred from homology"/>
<evidence type="ECO:0000256" key="8">
    <source>
        <dbReference type="ARBA" id="ARBA00022989"/>
    </source>
</evidence>
<sequence length="564" mass="63018">MDRNTLLAFFLIALVLIFTPYYMEMVSPAPPPSDSLHTVKNPSPEMAAPKEMPVIPRSVPSPDAAGASLSLPGHEEELLYTIDTELYRARISSKYGGSLVSFETFNYTGQDSGFLNLINGINSENLVIRYKNIDGQDVDLSAPWSPGGKHFSGAITTPTTFSFFIDVGNNNKIEKSLTFYPDSYIIDINTNLDGVADQVFAGVYTFGWYGGLTTTEKNVIDDQIYFYSYVFQGGELVDLKVESGESESMNLNGSTEWVAIRTKYFITALIPGRSGDVSSAFISGTNGSRELYDMALSLPASGASSLRLYLGPLEYDKIKSVGKDLDRVMNFGFWFIRPISKGVLWLLKKMNEYIPNYGFVLIVFSVLVKLLVFPLTKKSYESTAAMQRLAPEIAALREKLKDNPQKLNQATMKLYKDKGVNPLGGCFPMLLQMPLLFALFQVFRTTIELRAEPFVFWIKDLSAPDAVYTLPFSIPIYGAHVAVLPILMVISMFIQQRMMSPSGGEQQAQQKMMMYFMTGFFFLLFNSFPSGLNLYYTLFNILTIVQQKFITTHPHPPAEVKTAV</sequence>
<evidence type="ECO:0000256" key="2">
    <source>
        <dbReference type="ARBA" id="ARBA00010527"/>
    </source>
</evidence>
<keyword evidence="10" id="KW-0143">Chaperone</keyword>
<accession>A0A381TD14</accession>
<dbReference type="HAMAP" id="MF_01810">
    <property type="entry name" value="YidC_type1"/>
    <property type="match status" value="1"/>
</dbReference>
<keyword evidence="7" id="KW-0653">Protein transport</keyword>
<dbReference type="NCBIfam" id="TIGR03592">
    <property type="entry name" value="yidC_oxa1_cterm"/>
    <property type="match status" value="1"/>
</dbReference>
<evidence type="ECO:0000259" key="14">
    <source>
        <dbReference type="Pfam" id="PF02096"/>
    </source>
</evidence>
<gene>
    <name evidence="16" type="ORF">METZ01_LOCUS65451</name>
</gene>
<evidence type="ECO:0000256" key="1">
    <source>
        <dbReference type="ARBA" id="ARBA00004429"/>
    </source>
</evidence>
<evidence type="ECO:0000256" key="5">
    <source>
        <dbReference type="ARBA" id="ARBA00022475"/>
    </source>
</evidence>
<dbReference type="InterPro" id="IPR038221">
    <property type="entry name" value="YidC_periplasmic_sf"/>
</dbReference>
<dbReference type="GO" id="GO:0015031">
    <property type="term" value="P:protein transport"/>
    <property type="evidence" value="ECO:0007669"/>
    <property type="project" value="UniProtKB-KW"/>
</dbReference>
<dbReference type="InterPro" id="IPR019998">
    <property type="entry name" value="Membr_insert_YidC"/>
</dbReference>
<evidence type="ECO:0000259" key="15">
    <source>
        <dbReference type="Pfam" id="PF14849"/>
    </source>
</evidence>
<feature type="transmembrane region" description="Helical" evidence="13">
    <location>
        <begin position="422"/>
        <end position="443"/>
    </location>
</feature>
<dbReference type="PRINTS" id="PR00701">
    <property type="entry name" value="60KDINNERMP"/>
</dbReference>
<dbReference type="PANTHER" id="PTHR12428:SF65">
    <property type="entry name" value="CYTOCHROME C OXIDASE ASSEMBLY PROTEIN COX18, MITOCHONDRIAL"/>
    <property type="match status" value="1"/>
</dbReference>
<dbReference type="InterPro" id="IPR047196">
    <property type="entry name" value="YidC_ALB_C"/>
</dbReference>
<feature type="transmembrane region" description="Helical" evidence="13">
    <location>
        <begin position="357"/>
        <end position="376"/>
    </location>
</feature>
<dbReference type="InterPro" id="IPR028053">
    <property type="entry name" value="Membr_insert_YidC_N"/>
</dbReference>
<dbReference type="Pfam" id="PF14849">
    <property type="entry name" value="YidC_periplas"/>
    <property type="match status" value="1"/>
</dbReference>
<evidence type="ECO:0000256" key="11">
    <source>
        <dbReference type="ARBA" id="ARBA00033245"/>
    </source>
</evidence>
<evidence type="ECO:0000256" key="13">
    <source>
        <dbReference type="SAM" id="Phobius"/>
    </source>
</evidence>
<keyword evidence="5" id="KW-1003">Cell membrane</keyword>
<dbReference type="GO" id="GO:0051205">
    <property type="term" value="P:protein insertion into membrane"/>
    <property type="evidence" value="ECO:0007669"/>
    <property type="project" value="TreeGrafter"/>
</dbReference>
<dbReference type="GO" id="GO:0032977">
    <property type="term" value="F:membrane insertase activity"/>
    <property type="evidence" value="ECO:0007669"/>
    <property type="project" value="InterPro"/>
</dbReference>
<dbReference type="Gene3D" id="2.70.98.90">
    <property type="match status" value="1"/>
</dbReference>
<dbReference type="PANTHER" id="PTHR12428">
    <property type="entry name" value="OXA1"/>
    <property type="match status" value="1"/>
</dbReference>
<evidence type="ECO:0000256" key="9">
    <source>
        <dbReference type="ARBA" id="ARBA00023136"/>
    </source>
</evidence>
<feature type="domain" description="Membrane insertase YidC/Oxa/ALB C-terminal" evidence="14">
    <location>
        <begin position="357"/>
        <end position="551"/>
    </location>
</feature>
<name>A0A381TD14_9ZZZZ</name>
<dbReference type="AlphaFoldDB" id="A0A381TD14"/>
<keyword evidence="9 13" id="KW-0472">Membrane</keyword>
<dbReference type="InterPro" id="IPR028055">
    <property type="entry name" value="YidC/Oxa/ALB_C"/>
</dbReference>